<name>A0ABT7JF70_9DEIO</name>
<keyword evidence="2" id="KW-1185">Reference proteome</keyword>
<dbReference type="Proteomes" id="UP001302059">
    <property type="component" value="Unassembled WGS sequence"/>
</dbReference>
<evidence type="ECO:0000313" key="2">
    <source>
        <dbReference type="Proteomes" id="UP001302059"/>
    </source>
</evidence>
<accession>A0ABT7JF70</accession>
<dbReference type="EMBL" id="JASNGB010000035">
    <property type="protein sequence ID" value="MDL2343709.1"/>
    <property type="molecule type" value="Genomic_DNA"/>
</dbReference>
<proteinExistence type="predicted"/>
<gene>
    <name evidence="1" type="ORF">QOL99_06035</name>
</gene>
<organism evidence="1 2">
    <name type="scientific">Deinococcus rhizophilus</name>
    <dbReference type="NCBI Taxonomy" id="3049544"/>
    <lineage>
        <taxon>Bacteria</taxon>
        <taxon>Thermotogati</taxon>
        <taxon>Deinococcota</taxon>
        <taxon>Deinococci</taxon>
        <taxon>Deinococcales</taxon>
        <taxon>Deinococcaceae</taxon>
        <taxon>Deinococcus</taxon>
    </lineage>
</organism>
<reference evidence="1 2" key="1">
    <citation type="submission" date="2023-05" db="EMBL/GenBank/DDBJ databases">
        <authorList>
            <person name="Gao F."/>
        </authorList>
    </citation>
    <scope>NUCLEOTIDE SEQUENCE [LARGE SCALE GENOMIC DNA]</scope>
    <source>
        <strain evidence="1 2">MIMF12</strain>
    </source>
</reference>
<protein>
    <submittedName>
        <fullName evidence="1">Uncharacterized protein</fullName>
    </submittedName>
</protein>
<comment type="caution">
    <text evidence="1">The sequence shown here is derived from an EMBL/GenBank/DDBJ whole genome shotgun (WGS) entry which is preliminary data.</text>
</comment>
<dbReference type="RefSeq" id="WP_285522275.1">
    <property type="nucleotide sequence ID" value="NZ_JASNGB010000035.1"/>
</dbReference>
<sequence>MTRTDDVMQPSGLPSDRVHMLREVNRQLSELRTVLLLAHQLDRVGLAWDQLSPVITPTLPLLVQVLGTVQVSPAQISVQHAPRWTPPSGATGDRWHQFRDTLELAAGLLPREVFELIDGEVVVPAQPTPSQTTAVLGWSTQGGASFGAISLAQMLLMRALELGHITVDLVPTTPAGVA</sequence>
<evidence type="ECO:0000313" key="1">
    <source>
        <dbReference type="EMBL" id="MDL2343709.1"/>
    </source>
</evidence>